<organism evidence="3 4">
    <name type="scientific">Brevibacillus fluminis</name>
    <dbReference type="NCBI Taxonomy" id="511487"/>
    <lineage>
        <taxon>Bacteria</taxon>
        <taxon>Bacillati</taxon>
        <taxon>Bacillota</taxon>
        <taxon>Bacilli</taxon>
        <taxon>Bacillales</taxon>
        <taxon>Paenibacillaceae</taxon>
        <taxon>Brevibacillus</taxon>
    </lineage>
</organism>
<dbReference type="Gene3D" id="3.40.50.2000">
    <property type="entry name" value="Glycogen Phosphorylase B"/>
    <property type="match status" value="2"/>
</dbReference>
<comment type="caution">
    <text evidence="3">The sequence shown here is derived from an EMBL/GenBank/DDBJ whole genome shotgun (WGS) entry which is preliminary data.</text>
</comment>
<evidence type="ECO:0000313" key="4">
    <source>
        <dbReference type="Proteomes" id="UP000271031"/>
    </source>
</evidence>
<accession>A0A3M8DNE3</accession>
<proteinExistence type="predicted"/>
<dbReference type="OrthoDB" id="139410at2"/>
<evidence type="ECO:0000259" key="1">
    <source>
        <dbReference type="Pfam" id="PF00534"/>
    </source>
</evidence>
<sequence>MRILVIAPEQLPVPPIKGGSVETVIYEIVRRLSLHHQVVLISRSHPSLPSVSRLQGGRLTIIRLPVSGRYAFIQAALRRVKGSRFNLIQIENRPTFVPHVRKAFPHTPIMLQLHSLTFMSMLSKERASSILRQTNGITSVSSFLTAVMKSRFPAHAHKFSTARLGVDTVKFRPRSPAFKQQLRARWGVSGTYNILFVGRVVYGKGLHTLIKAVALLKRRYANVRLIVIGSSWPGVAAQSPYIRRVRLLSQTLGVPIRFTGYIRPTRIAELYHLGDVFVCPSQYREGFAMVNTEAMASGIPVIASRRGGITQIIEHGKSGLLVSAFTSPVAFAKHMMAVKASSSFAGRLSIGGRRRAVEKYSWAHTVQALLRHYQRLSVRK</sequence>
<dbReference type="InterPro" id="IPR001296">
    <property type="entry name" value="Glyco_trans_1"/>
</dbReference>
<protein>
    <submittedName>
        <fullName evidence="3">Glycosyltransferase family 1 protein</fullName>
    </submittedName>
</protein>
<feature type="domain" description="Glycosyltransferase subfamily 4-like N-terminal" evidence="2">
    <location>
        <begin position="21"/>
        <end position="168"/>
    </location>
</feature>
<dbReference type="GO" id="GO:0016758">
    <property type="term" value="F:hexosyltransferase activity"/>
    <property type="evidence" value="ECO:0007669"/>
    <property type="project" value="TreeGrafter"/>
</dbReference>
<name>A0A3M8DNE3_9BACL</name>
<evidence type="ECO:0000259" key="2">
    <source>
        <dbReference type="Pfam" id="PF13439"/>
    </source>
</evidence>
<keyword evidence="4" id="KW-1185">Reference proteome</keyword>
<dbReference type="InterPro" id="IPR050194">
    <property type="entry name" value="Glycosyltransferase_grp1"/>
</dbReference>
<dbReference type="CDD" id="cd03801">
    <property type="entry name" value="GT4_PimA-like"/>
    <property type="match status" value="1"/>
</dbReference>
<feature type="domain" description="Glycosyl transferase family 1" evidence="1">
    <location>
        <begin position="184"/>
        <end position="349"/>
    </location>
</feature>
<gene>
    <name evidence="3" type="ORF">EDM56_10430</name>
</gene>
<dbReference type="AlphaFoldDB" id="A0A3M8DNE3"/>
<dbReference type="PANTHER" id="PTHR45947">
    <property type="entry name" value="SULFOQUINOVOSYL TRANSFERASE SQD2"/>
    <property type="match status" value="1"/>
</dbReference>
<reference evidence="3 4" key="1">
    <citation type="submission" date="2018-10" db="EMBL/GenBank/DDBJ databases">
        <title>Phylogenomics of Brevibacillus.</title>
        <authorList>
            <person name="Dunlap C."/>
        </authorList>
    </citation>
    <scope>NUCLEOTIDE SEQUENCE [LARGE SCALE GENOMIC DNA]</scope>
    <source>
        <strain evidence="3 4">JCM 15716</strain>
    </source>
</reference>
<dbReference type="SUPFAM" id="SSF53756">
    <property type="entry name" value="UDP-Glycosyltransferase/glycogen phosphorylase"/>
    <property type="match status" value="1"/>
</dbReference>
<keyword evidence="3" id="KW-0808">Transferase</keyword>
<evidence type="ECO:0000313" key="3">
    <source>
        <dbReference type="EMBL" id="RNB89596.1"/>
    </source>
</evidence>
<dbReference type="RefSeq" id="WP_122917852.1">
    <property type="nucleotide sequence ID" value="NZ_RHHQ01000008.1"/>
</dbReference>
<dbReference type="EMBL" id="RHHQ01000008">
    <property type="protein sequence ID" value="RNB89596.1"/>
    <property type="molecule type" value="Genomic_DNA"/>
</dbReference>
<dbReference type="Pfam" id="PF13439">
    <property type="entry name" value="Glyco_transf_4"/>
    <property type="match status" value="1"/>
</dbReference>
<dbReference type="PANTHER" id="PTHR45947:SF3">
    <property type="entry name" value="SULFOQUINOVOSYL TRANSFERASE SQD2"/>
    <property type="match status" value="1"/>
</dbReference>
<dbReference type="InterPro" id="IPR028098">
    <property type="entry name" value="Glyco_trans_4-like_N"/>
</dbReference>
<dbReference type="Pfam" id="PF00534">
    <property type="entry name" value="Glycos_transf_1"/>
    <property type="match status" value="1"/>
</dbReference>
<dbReference type="Proteomes" id="UP000271031">
    <property type="component" value="Unassembled WGS sequence"/>
</dbReference>